<dbReference type="GO" id="GO:0044718">
    <property type="term" value="P:siderophore transmembrane transport"/>
    <property type="evidence" value="ECO:0007669"/>
    <property type="project" value="TreeGrafter"/>
</dbReference>
<evidence type="ECO:0000256" key="6">
    <source>
        <dbReference type="ARBA" id="ARBA00023136"/>
    </source>
</evidence>
<accession>A0A8A4TYB7</accession>
<keyword evidence="14" id="KW-0675">Receptor</keyword>
<feature type="region of interest" description="Disordered" evidence="10">
    <location>
        <begin position="353"/>
        <end position="376"/>
    </location>
</feature>
<dbReference type="PANTHER" id="PTHR30069:SF40">
    <property type="entry name" value="TONB-DEPENDENT RECEPTOR NMB0964-RELATED"/>
    <property type="match status" value="1"/>
</dbReference>
<keyword evidence="5 9" id="KW-0798">TonB box</keyword>
<feature type="domain" description="TonB-dependent receptor-like beta-barrel" evidence="12">
    <location>
        <begin position="406"/>
        <end position="767"/>
    </location>
</feature>
<keyword evidence="4 8" id="KW-0812">Transmembrane</keyword>
<dbReference type="InterPro" id="IPR037066">
    <property type="entry name" value="Plug_dom_sf"/>
</dbReference>
<evidence type="ECO:0000259" key="12">
    <source>
        <dbReference type="Pfam" id="PF00593"/>
    </source>
</evidence>
<evidence type="ECO:0000256" key="5">
    <source>
        <dbReference type="ARBA" id="ARBA00023077"/>
    </source>
</evidence>
<dbReference type="SUPFAM" id="SSF56935">
    <property type="entry name" value="Porins"/>
    <property type="match status" value="1"/>
</dbReference>
<keyword evidence="15" id="KW-1185">Reference proteome</keyword>
<evidence type="ECO:0000256" key="1">
    <source>
        <dbReference type="ARBA" id="ARBA00004571"/>
    </source>
</evidence>
<keyword evidence="11" id="KW-0732">Signal</keyword>
<feature type="compositionally biased region" description="Basic and acidic residues" evidence="10">
    <location>
        <begin position="529"/>
        <end position="541"/>
    </location>
</feature>
<feature type="region of interest" description="Disordered" evidence="10">
    <location>
        <begin position="276"/>
        <end position="316"/>
    </location>
</feature>
<dbReference type="InterPro" id="IPR008969">
    <property type="entry name" value="CarboxyPept-like_regulatory"/>
</dbReference>
<keyword evidence="7 8" id="KW-0998">Cell outer membrane</keyword>
<dbReference type="Gene3D" id="2.170.130.10">
    <property type="entry name" value="TonB-dependent receptor, plug domain"/>
    <property type="match status" value="1"/>
</dbReference>
<evidence type="ECO:0000256" key="2">
    <source>
        <dbReference type="ARBA" id="ARBA00022448"/>
    </source>
</evidence>
<evidence type="ECO:0000256" key="11">
    <source>
        <dbReference type="SAM" id="SignalP"/>
    </source>
</evidence>
<dbReference type="InterPro" id="IPR000531">
    <property type="entry name" value="Beta-barrel_TonB"/>
</dbReference>
<dbReference type="PROSITE" id="PS52016">
    <property type="entry name" value="TONB_DEPENDENT_REC_3"/>
    <property type="match status" value="1"/>
</dbReference>
<sequence length="798" mass="88884">MRLLRLIATFWLFSSLVLSAAGPLAGFVHDHAHHGIADATVTIVESGHSATTDATGRFLFENLAVGTYHVQAKANGFEASKPLAFHLTNEPAQSLNIQLKPLHLESLTMTVTGSTRSTNEVSQVVDVLSGETLDRIRRFSLGDTLATRPGISSTSFGAAAGRPIIRGMGGDRIRVLEDGLGTGDVSTTSVDHAVSVDLEGLEQIEVLRGAASLRYGGSAVGGVVNMMDRRIPTGPNDQAVSGVLEINGDTAFDRKGGRLRLDGGRNRWAWQVNTTTVETEDYQIPGNSERFPDDHDDDHHDDHDDDHDESSENSETLADSAMNLKKWGLGMSYTAPNGLVGVAYTDYRNEYGVPGHEHHHHHKNEDDDHDDDHHDEDHGVVIDLEQKRLDVESSLFIDSDTLPQLQLKFAATDYEHTEAEGEALGTRFDNEYVEGRLEAVTQNWGLFDQGRVGLHYSKRDFSALGEEAFVLPNTTEGFAAFLFQEKVFATWNLNMGARFDHRRNRGSVGSVDHDHDHDHDHDDDDHDHDDDHKSEEREETFYSRDFDGLSAALGFVFGTRSPYNLAVNLTHTERAPTAESLFASGAHIATGTFELGNPNLSRETGRGVDVQLRKTQGRLRGDITLFYTDFANYIFESFTGEEIDGLQEAVFTQADSRHWGVEAQINMGLLEKGSHEVRWTLQYDQVRARLQNGPPLPRITPQRLASELAWKWSQVHTYFEVQRTASQDRVAPFETTSEAFTLVNLSASYRFHYAGLDHQVLLRGQNLTDEEARLHTSFLKDRVLQPGRNLSLSYRLNF</sequence>
<feature type="compositionally biased region" description="Basic and acidic residues" evidence="10">
    <location>
        <begin position="290"/>
        <end position="302"/>
    </location>
</feature>
<dbReference type="InterPro" id="IPR012910">
    <property type="entry name" value="Plug_dom"/>
</dbReference>
<comment type="similarity">
    <text evidence="8 9">Belongs to the TonB-dependent receptor family.</text>
</comment>
<reference evidence="14" key="1">
    <citation type="submission" date="2021-03" db="EMBL/GenBank/DDBJ databases">
        <title>Acanthopleuribacteraceae sp. M133.</title>
        <authorList>
            <person name="Wang G."/>
        </authorList>
    </citation>
    <scope>NUCLEOTIDE SEQUENCE</scope>
    <source>
        <strain evidence="14">M133</strain>
    </source>
</reference>
<feature type="signal peptide" evidence="11">
    <location>
        <begin position="1"/>
        <end position="20"/>
    </location>
</feature>
<feature type="region of interest" description="Disordered" evidence="10">
    <location>
        <begin position="506"/>
        <end position="541"/>
    </location>
</feature>
<protein>
    <submittedName>
        <fullName evidence="14">TonB-dependent receptor</fullName>
    </submittedName>
</protein>
<organism evidence="14 15">
    <name type="scientific">Sulfidibacter corallicola</name>
    <dbReference type="NCBI Taxonomy" id="2818388"/>
    <lineage>
        <taxon>Bacteria</taxon>
        <taxon>Pseudomonadati</taxon>
        <taxon>Acidobacteriota</taxon>
        <taxon>Holophagae</taxon>
        <taxon>Acanthopleuribacterales</taxon>
        <taxon>Acanthopleuribacteraceae</taxon>
        <taxon>Sulfidibacter</taxon>
    </lineage>
</organism>
<evidence type="ECO:0000256" key="3">
    <source>
        <dbReference type="ARBA" id="ARBA00022452"/>
    </source>
</evidence>
<evidence type="ECO:0000256" key="7">
    <source>
        <dbReference type="ARBA" id="ARBA00023237"/>
    </source>
</evidence>
<dbReference type="AlphaFoldDB" id="A0A8A4TYB7"/>
<dbReference type="RefSeq" id="WP_237384338.1">
    <property type="nucleotide sequence ID" value="NZ_CP071793.1"/>
</dbReference>
<dbReference type="KEGG" id="scor:J3U87_17490"/>
<feature type="compositionally biased region" description="Basic and acidic residues" evidence="10">
    <location>
        <begin position="511"/>
        <end position="520"/>
    </location>
</feature>
<dbReference type="EMBL" id="CP071793">
    <property type="protein sequence ID" value="QTD54241.1"/>
    <property type="molecule type" value="Genomic_DNA"/>
</dbReference>
<dbReference type="InterPro" id="IPR039426">
    <property type="entry name" value="TonB-dep_rcpt-like"/>
</dbReference>
<comment type="subcellular location">
    <subcellularLocation>
        <location evidence="1 8">Cell outer membrane</location>
        <topology evidence="1 8">Multi-pass membrane protein</topology>
    </subcellularLocation>
</comment>
<dbReference type="InterPro" id="IPR036942">
    <property type="entry name" value="Beta-barrel_TonB_sf"/>
</dbReference>
<dbReference type="Pfam" id="PF07715">
    <property type="entry name" value="Plug"/>
    <property type="match status" value="1"/>
</dbReference>
<dbReference type="GO" id="GO:0009279">
    <property type="term" value="C:cell outer membrane"/>
    <property type="evidence" value="ECO:0007669"/>
    <property type="project" value="UniProtKB-SubCell"/>
</dbReference>
<name>A0A8A4TYB7_SULCO</name>
<keyword evidence="2 8" id="KW-0813">Transport</keyword>
<keyword evidence="6 8" id="KW-0472">Membrane</keyword>
<evidence type="ECO:0000313" key="15">
    <source>
        <dbReference type="Proteomes" id="UP000663929"/>
    </source>
</evidence>
<feature type="compositionally biased region" description="Acidic residues" evidence="10">
    <location>
        <begin position="303"/>
        <end position="312"/>
    </location>
</feature>
<proteinExistence type="inferred from homology"/>
<keyword evidence="3 8" id="KW-1134">Transmembrane beta strand</keyword>
<dbReference type="Pfam" id="PF00593">
    <property type="entry name" value="TonB_dep_Rec_b-barrel"/>
    <property type="match status" value="1"/>
</dbReference>
<gene>
    <name evidence="14" type="ORF">J3U87_17490</name>
</gene>
<feature type="domain" description="TonB-dependent receptor plug" evidence="13">
    <location>
        <begin position="119"/>
        <end position="223"/>
    </location>
</feature>
<dbReference type="PANTHER" id="PTHR30069">
    <property type="entry name" value="TONB-DEPENDENT OUTER MEMBRANE RECEPTOR"/>
    <property type="match status" value="1"/>
</dbReference>
<dbReference type="Gene3D" id="2.60.40.1120">
    <property type="entry name" value="Carboxypeptidase-like, regulatory domain"/>
    <property type="match status" value="1"/>
</dbReference>
<evidence type="ECO:0000256" key="4">
    <source>
        <dbReference type="ARBA" id="ARBA00022692"/>
    </source>
</evidence>
<evidence type="ECO:0000259" key="13">
    <source>
        <dbReference type="Pfam" id="PF07715"/>
    </source>
</evidence>
<dbReference type="SUPFAM" id="SSF49464">
    <property type="entry name" value="Carboxypeptidase regulatory domain-like"/>
    <property type="match status" value="1"/>
</dbReference>
<dbReference type="Proteomes" id="UP000663929">
    <property type="component" value="Chromosome"/>
</dbReference>
<dbReference type="Pfam" id="PF13620">
    <property type="entry name" value="CarboxypepD_reg"/>
    <property type="match status" value="1"/>
</dbReference>
<feature type="chain" id="PRO_5035222509" evidence="11">
    <location>
        <begin position="21"/>
        <end position="798"/>
    </location>
</feature>
<evidence type="ECO:0000313" key="14">
    <source>
        <dbReference type="EMBL" id="QTD54241.1"/>
    </source>
</evidence>
<dbReference type="GO" id="GO:0015344">
    <property type="term" value="F:siderophore uptake transmembrane transporter activity"/>
    <property type="evidence" value="ECO:0007669"/>
    <property type="project" value="TreeGrafter"/>
</dbReference>
<dbReference type="Gene3D" id="2.40.170.20">
    <property type="entry name" value="TonB-dependent receptor, beta-barrel domain"/>
    <property type="match status" value="1"/>
</dbReference>
<evidence type="ECO:0000256" key="9">
    <source>
        <dbReference type="RuleBase" id="RU003357"/>
    </source>
</evidence>
<feature type="compositionally biased region" description="Basic and acidic residues" evidence="10">
    <location>
        <begin position="363"/>
        <end position="376"/>
    </location>
</feature>
<evidence type="ECO:0000256" key="8">
    <source>
        <dbReference type="PROSITE-ProRule" id="PRU01360"/>
    </source>
</evidence>
<evidence type="ECO:0000256" key="10">
    <source>
        <dbReference type="SAM" id="MobiDB-lite"/>
    </source>
</evidence>